<feature type="transmembrane region" description="Helical" evidence="1">
    <location>
        <begin position="342"/>
        <end position="361"/>
    </location>
</feature>
<name>A0A7X6DFX4_9BURK</name>
<dbReference type="InterPro" id="IPR050697">
    <property type="entry name" value="Adenylyl/Guanylyl_Cyclase_3/4"/>
</dbReference>
<gene>
    <name evidence="3" type="ORF">RAMLITH_11320</name>
</gene>
<dbReference type="GO" id="GO:0004016">
    <property type="term" value="F:adenylate cyclase activity"/>
    <property type="evidence" value="ECO:0007669"/>
    <property type="project" value="UniProtKB-ARBA"/>
</dbReference>
<protein>
    <submittedName>
        <fullName evidence="3">Adenylate/guanylate cyclase domain-containing protein</fullName>
    </submittedName>
</protein>
<evidence type="ECO:0000259" key="2">
    <source>
        <dbReference type="PROSITE" id="PS50125"/>
    </source>
</evidence>
<dbReference type="EMBL" id="VTOX01000003">
    <property type="protein sequence ID" value="NKE66412.1"/>
    <property type="molecule type" value="Genomic_DNA"/>
</dbReference>
<dbReference type="RefSeq" id="WP_168107519.1">
    <property type="nucleotide sequence ID" value="NZ_VTOX01000003.1"/>
</dbReference>
<dbReference type="GO" id="GO:0009190">
    <property type="term" value="P:cyclic nucleotide biosynthetic process"/>
    <property type="evidence" value="ECO:0007669"/>
    <property type="project" value="InterPro"/>
</dbReference>
<feature type="transmembrane region" description="Helical" evidence="1">
    <location>
        <begin position="400"/>
        <end position="421"/>
    </location>
</feature>
<organism evidence="3 4">
    <name type="scientific">Ramlibacter lithotrophicus</name>
    <dbReference type="NCBI Taxonomy" id="2606681"/>
    <lineage>
        <taxon>Bacteria</taxon>
        <taxon>Pseudomonadati</taxon>
        <taxon>Pseudomonadota</taxon>
        <taxon>Betaproteobacteria</taxon>
        <taxon>Burkholderiales</taxon>
        <taxon>Comamonadaceae</taxon>
        <taxon>Ramlibacter</taxon>
    </lineage>
</organism>
<dbReference type="AlphaFoldDB" id="A0A7X6DFX4"/>
<accession>A0A7X6DFX4</accession>
<dbReference type="Gene3D" id="3.30.70.1230">
    <property type="entry name" value="Nucleotide cyclase"/>
    <property type="match status" value="1"/>
</dbReference>
<dbReference type="PANTHER" id="PTHR43081">
    <property type="entry name" value="ADENYLATE CYCLASE, TERMINAL-DIFFERENTIATION SPECIFIC-RELATED"/>
    <property type="match status" value="1"/>
</dbReference>
<reference evidence="3 4" key="1">
    <citation type="journal article" date="2020" name="Nature">
        <title>Bacterial chemolithoautotrophy via manganese oxidation.</title>
        <authorList>
            <person name="Yu H."/>
            <person name="Leadbetter J.R."/>
        </authorList>
    </citation>
    <scope>NUCLEOTIDE SEQUENCE [LARGE SCALE GENOMIC DNA]</scope>
    <source>
        <strain evidence="3 4">RBP-1</strain>
    </source>
</reference>
<dbReference type="Pfam" id="PF05226">
    <property type="entry name" value="CHASE2"/>
    <property type="match status" value="1"/>
</dbReference>
<dbReference type="SUPFAM" id="SSF55073">
    <property type="entry name" value="Nucleotide cyclase"/>
    <property type="match status" value="1"/>
</dbReference>
<keyword evidence="1" id="KW-0472">Membrane</keyword>
<dbReference type="InterPro" id="IPR007890">
    <property type="entry name" value="CHASE2"/>
</dbReference>
<feature type="transmembrane region" description="Helical" evidence="1">
    <location>
        <begin position="373"/>
        <end position="394"/>
    </location>
</feature>
<proteinExistence type="predicted"/>
<dbReference type="Proteomes" id="UP000521868">
    <property type="component" value="Unassembled WGS sequence"/>
</dbReference>
<dbReference type="InterPro" id="IPR029787">
    <property type="entry name" value="Nucleotide_cyclase"/>
</dbReference>
<dbReference type="PROSITE" id="PS50125">
    <property type="entry name" value="GUANYLATE_CYCLASE_2"/>
    <property type="match status" value="1"/>
</dbReference>
<evidence type="ECO:0000313" key="4">
    <source>
        <dbReference type="Proteomes" id="UP000521868"/>
    </source>
</evidence>
<dbReference type="SMART" id="SM01080">
    <property type="entry name" value="CHASE2"/>
    <property type="match status" value="1"/>
</dbReference>
<dbReference type="Pfam" id="PF00211">
    <property type="entry name" value="Guanylate_cyc"/>
    <property type="match status" value="1"/>
</dbReference>
<sequence>MRSAALPLGRRLRWLALAVALVAWAGIALLAPTALQQADERATDLVWQLSAESGEERRVVVVDIDDASLQRVGPWPWPRETQARLVDALRAQGASLQLYDVVFADERQGTGELARALAATRGSGPAVLAQVFALRNESSQRSGQLTGALPGQACLPPAAPAQGYVANVAGLDTPAGHITPRLDPDGAVRRVPALACFGQRNYPALALAGLLALDNPATGVPLQAEPGSRPWDPAWTLTLSGMPGVRVPLDANGDIRVPYHKARSSLVSISAADVLEGKLAQPNVLAGAWVLVGASAFGLADAVPTALGGAVSGVEVHAQLLTGILDEAVPFTPRAASFLQTAWAALAILVLLALSWNRAAAESSARRLQSRHVLWIPVAALVFAALGFALHGLALLAVDWWLGWAHASLAIVLSGLFLGLAEHARSLSEKGRLFRNLASYLPAAVAEKIALLEPSGEISAERRDLTVVVADVRNFSAYCEVRSPEDAARVLHRFYGTASSIIEAGGGTVEEVTGDSLVAVFNGSRACPDHPAQALAAARELWLRCSEELPNVPPQGLEPLGLGVGVESGSALVGSFGPASRRVHTVLGQPITVAMRLQEMTAELAYPILVGSETAGRVGVPFERQELALKPLGSFLLPGLRHSSKVFTLRTLVQPGSDAEQQSLQYLKQQGHLAA</sequence>
<keyword evidence="1" id="KW-1133">Transmembrane helix</keyword>
<evidence type="ECO:0000256" key="1">
    <source>
        <dbReference type="SAM" id="Phobius"/>
    </source>
</evidence>
<comment type="caution">
    <text evidence="3">The sequence shown here is derived from an EMBL/GenBank/DDBJ whole genome shotgun (WGS) entry which is preliminary data.</text>
</comment>
<evidence type="ECO:0000313" key="3">
    <source>
        <dbReference type="EMBL" id="NKE66412.1"/>
    </source>
</evidence>
<keyword evidence="4" id="KW-1185">Reference proteome</keyword>
<dbReference type="PANTHER" id="PTHR43081:SF1">
    <property type="entry name" value="ADENYLATE CYCLASE, TERMINAL-DIFFERENTIATION SPECIFIC"/>
    <property type="match status" value="1"/>
</dbReference>
<keyword evidence="1" id="KW-0812">Transmembrane</keyword>
<feature type="domain" description="Guanylate cyclase" evidence="2">
    <location>
        <begin position="466"/>
        <end position="598"/>
    </location>
</feature>
<dbReference type="GO" id="GO:0035556">
    <property type="term" value="P:intracellular signal transduction"/>
    <property type="evidence" value="ECO:0007669"/>
    <property type="project" value="InterPro"/>
</dbReference>
<dbReference type="InterPro" id="IPR001054">
    <property type="entry name" value="A/G_cyclase"/>
</dbReference>
<dbReference type="CDD" id="cd07302">
    <property type="entry name" value="CHD"/>
    <property type="match status" value="1"/>
</dbReference>